<feature type="region of interest" description="Disordered" evidence="1">
    <location>
        <begin position="224"/>
        <end position="245"/>
    </location>
</feature>
<evidence type="ECO:0000256" key="1">
    <source>
        <dbReference type="SAM" id="MobiDB-lite"/>
    </source>
</evidence>
<dbReference type="Pfam" id="PF03108">
    <property type="entry name" value="DBD_Tnp_Mut"/>
    <property type="match status" value="1"/>
</dbReference>
<sequence length="608" mass="68775">MGHLVRVVVGDWQRLAQGTWKFEIHVEVKYDAVVKENETYESVVEMVRDKYRVLPSEPVALTYDFLDWMKILGDYTTPPVDIHEDGDVELFMAVRMDFVDLHLCVAYGHQNVDRYMSMRREEYGVAEDGRDVVPAKPIPWRSMRRRGYLQISEEKLMRICSSEQMEKIKKDAVSVVRTEIDQPIVDEDGNELTQMPTASPEKENLTLAIATGGVVGHLHAAKDKGKGIATEPDTHGTQSLNLHTGPDSGDARFGLADAGNEDDDCQLLGNGKDMSRNDHLYVGQVFVDRDALKTHMSLYALANKFKYFVRKSEPGKVVLECSGISCSWRVYAAKIPWCAQLEIKTMENKHHCTVDERGQFMKHATSSIVGGMMRNKYVGTGSGPRPGGIREMMRTEHSVPISYWTAWKSREIAIENGRGNAEEAYTNLPSYLQQLAVYPMAKHCACLLHLQRNVQTIFKKRHLLYLLRKAARAYKMEDFYRHFNEIKVAEILSKNFTDSTGYAVKVIINEEYKALAIPCTHAVAAAIYAKQSVESKVDAFYSNAYWASAYGGSISLVDQNNVVPFRFGVNGKNRHLHPPATRRPSGRPRKARIPSRGEFTIWGDLLLL</sequence>
<accession>A0ABQ7ZGJ6</accession>
<dbReference type="EMBL" id="JAGKQM010000015">
    <property type="protein sequence ID" value="KAH0879348.1"/>
    <property type="molecule type" value="Genomic_DNA"/>
</dbReference>
<evidence type="ECO:0000313" key="3">
    <source>
        <dbReference type="EMBL" id="KAH0879348.1"/>
    </source>
</evidence>
<dbReference type="InterPro" id="IPR004332">
    <property type="entry name" value="Transposase_MuDR"/>
</dbReference>
<proteinExistence type="predicted"/>
<organism evidence="3 4">
    <name type="scientific">Brassica napus</name>
    <name type="common">Rape</name>
    <dbReference type="NCBI Taxonomy" id="3708"/>
    <lineage>
        <taxon>Eukaryota</taxon>
        <taxon>Viridiplantae</taxon>
        <taxon>Streptophyta</taxon>
        <taxon>Embryophyta</taxon>
        <taxon>Tracheophyta</taxon>
        <taxon>Spermatophyta</taxon>
        <taxon>Magnoliopsida</taxon>
        <taxon>eudicotyledons</taxon>
        <taxon>Gunneridae</taxon>
        <taxon>Pentapetalae</taxon>
        <taxon>rosids</taxon>
        <taxon>malvids</taxon>
        <taxon>Brassicales</taxon>
        <taxon>Brassicaceae</taxon>
        <taxon>Brassiceae</taxon>
        <taxon>Brassica</taxon>
    </lineage>
</organism>
<comment type="caution">
    <text evidence="3">The sequence shown here is derived from an EMBL/GenBank/DDBJ whole genome shotgun (WGS) entry which is preliminary data.</text>
</comment>
<gene>
    <name evidence="3" type="ORF">HID58_066742</name>
</gene>
<name>A0ABQ7ZGJ6_BRANA</name>
<dbReference type="PANTHER" id="PTHR31973:SF113">
    <property type="entry name" value="PROTEIN FAR1-RELATED SEQUENCE 5-LIKE"/>
    <property type="match status" value="1"/>
</dbReference>
<dbReference type="PANTHER" id="PTHR31973">
    <property type="entry name" value="POLYPROTEIN, PUTATIVE-RELATED"/>
    <property type="match status" value="1"/>
</dbReference>
<reference evidence="3 4" key="1">
    <citation type="submission" date="2021-05" db="EMBL/GenBank/DDBJ databases">
        <title>Genome Assembly of Synthetic Allotetraploid Brassica napus Reveals Homoeologous Exchanges between Subgenomes.</title>
        <authorList>
            <person name="Davis J.T."/>
        </authorList>
    </citation>
    <scope>NUCLEOTIDE SEQUENCE [LARGE SCALE GENOMIC DNA]</scope>
    <source>
        <strain evidence="4">cv. Da-Ae</strain>
        <tissue evidence="3">Seedling</tissue>
    </source>
</reference>
<protein>
    <recommendedName>
        <fullName evidence="2">Transposase MuDR plant domain-containing protein</fullName>
    </recommendedName>
</protein>
<evidence type="ECO:0000313" key="4">
    <source>
        <dbReference type="Proteomes" id="UP000824890"/>
    </source>
</evidence>
<feature type="domain" description="Transposase MuDR plant" evidence="2">
    <location>
        <begin position="278"/>
        <end position="343"/>
    </location>
</feature>
<keyword evidence="4" id="KW-1185">Reference proteome</keyword>
<evidence type="ECO:0000259" key="2">
    <source>
        <dbReference type="Pfam" id="PF03108"/>
    </source>
</evidence>
<dbReference type="Proteomes" id="UP000824890">
    <property type="component" value="Unassembled WGS sequence"/>
</dbReference>